<dbReference type="InterPro" id="IPR027417">
    <property type="entry name" value="P-loop_NTPase"/>
</dbReference>
<dbReference type="Pfam" id="PF09821">
    <property type="entry name" value="AAA_assoc_C"/>
    <property type="match status" value="1"/>
</dbReference>
<dbReference type="InterPro" id="IPR050166">
    <property type="entry name" value="ABC_transporter_ATP-bind"/>
</dbReference>
<keyword evidence="4" id="KW-1185">Reference proteome</keyword>
<name>A0ABV7LFC1_9HYPH</name>
<evidence type="ECO:0000313" key="3">
    <source>
        <dbReference type="EMBL" id="MFC3266116.1"/>
    </source>
</evidence>
<reference evidence="4" key="1">
    <citation type="journal article" date="2019" name="Int. J. Syst. Evol. Microbiol.">
        <title>The Global Catalogue of Microorganisms (GCM) 10K type strain sequencing project: providing services to taxonomists for standard genome sequencing and annotation.</title>
        <authorList>
            <consortium name="The Broad Institute Genomics Platform"/>
            <consortium name="The Broad Institute Genome Sequencing Center for Infectious Disease"/>
            <person name="Wu L."/>
            <person name="Ma J."/>
        </authorList>
    </citation>
    <scope>NUCLEOTIDE SEQUENCE [LARGE SCALE GENOMIC DNA]</scope>
    <source>
        <strain evidence="4">CCM 7941</strain>
    </source>
</reference>
<dbReference type="EMBL" id="JBHRUV010000030">
    <property type="protein sequence ID" value="MFC3266116.1"/>
    <property type="molecule type" value="Genomic_DNA"/>
</dbReference>
<dbReference type="RefSeq" id="WP_376868802.1">
    <property type="nucleotide sequence ID" value="NZ_JBHRUV010000030.1"/>
</dbReference>
<accession>A0ABV7LFC1</accession>
<evidence type="ECO:0000256" key="1">
    <source>
        <dbReference type="ARBA" id="ARBA00005417"/>
    </source>
</evidence>
<gene>
    <name evidence="3" type="ORF">ACFOEX_07100</name>
</gene>
<protein>
    <submittedName>
        <fullName evidence="3">AAA-associated domain-containing protein</fullName>
    </submittedName>
</protein>
<evidence type="ECO:0000313" key="4">
    <source>
        <dbReference type="Proteomes" id="UP001595536"/>
    </source>
</evidence>
<comment type="similarity">
    <text evidence="1">Belongs to the ABC transporter superfamily.</text>
</comment>
<comment type="caution">
    <text evidence="3">The sequence shown here is derived from an EMBL/GenBank/DDBJ whole genome shotgun (WGS) entry which is preliminary data.</text>
</comment>
<dbReference type="Gene3D" id="3.40.50.300">
    <property type="entry name" value="P-loop containing nucleotide triphosphate hydrolases"/>
    <property type="match status" value="1"/>
</dbReference>
<dbReference type="Proteomes" id="UP001595536">
    <property type="component" value="Unassembled WGS sequence"/>
</dbReference>
<dbReference type="SUPFAM" id="SSF52540">
    <property type="entry name" value="P-loop containing nucleoside triphosphate hydrolases"/>
    <property type="match status" value="1"/>
</dbReference>
<dbReference type="PANTHER" id="PTHR42788:SF13">
    <property type="entry name" value="ALIPHATIC SULFONATES IMPORT ATP-BINDING PROTEIN SSUB"/>
    <property type="match status" value="1"/>
</dbReference>
<keyword evidence="2" id="KW-0813">Transport</keyword>
<sequence>MRQRVGFARALVMHPDVLLMDEPFSALDVLTAETLRTDLIDLWMDERLPIGAALIVTHNIEEAVLLCDRILVFSSNPGRVAAQVRITLPHPRNRQDPRFHKVVDDVYARMTRRSRAGADVAADMTLALQPVSTNIMAGLMEALADEPWNGRADLPELARDHQLEADEMVQLGEALQLLGFADMRDGDLHLTDAGFAFAEMETDARKELFAEQLMRHVPLVRGIVEELEQRPGHRAPAARFRERLEGAMSESYAEQTLNTAIAWGRYAELFTYDEQTELFSLDEGE</sequence>
<dbReference type="PANTHER" id="PTHR42788">
    <property type="entry name" value="TAURINE IMPORT ATP-BINDING PROTEIN-RELATED"/>
    <property type="match status" value="1"/>
</dbReference>
<organism evidence="3 4">
    <name type="scientific">Camelimonas abortus</name>
    <dbReference type="NCBI Taxonomy" id="1017184"/>
    <lineage>
        <taxon>Bacteria</taxon>
        <taxon>Pseudomonadati</taxon>
        <taxon>Pseudomonadota</taxon>
        <taxon>Alphaproteobacteria</taxon>
        <taxon>Hyphomicrobiales</taxon>
        <taxon>Chelatococcaceae</taxon>
        <taxon>Camelimonas</taxon>
    </lineage>
</organism>
<dbReference type="InterPro" id="IPR018632">
    <property type="entry name" value="AAA-associated_dom_C"/>
</dbReference>
<proteinExistence type="inferred from homology"/>
<evidence type="ECO:0000256" key="2">
    <source>
        <dbReference type="ARBA" id="ARBA00022448"/>
    </source>
</evidence>